<feature type="domain" description="Bacterial bifunctional deaminase-reductase C-terminal" evidence="1">
    <location>
        <begin position="3"/>
        <end position="173"/>
    </location>
</feature>
<dbReference type="GO" id="GO:0009231">
    <property type="term" value="P:riboflavin biosynthetic process"/>
    <property type="evidence" value="ECO:0007669"/>
    <property type="project" value="InterPro"/>
</dbReference>
<dbReference type="RefSeq" id="WP_070017287.1">
    <property type="nucleotide sequence ID" value="NZ_LJGW01000248.1"/>
</dbReference>
<evidence type="ECO:0000259" key="1">
    <source>
        <dbReference type="Pfam" id="PF01872"/>
    </source>
</evidence>
<gene>
    <name evidence="2" type="ORF">AN218_14440</name>
</gene>
<protein>
    <submittedName>
        <fullName evidence="2">DNA-binding protein</fullName>
    </submittedName>
</protein>
<keyword evidence="2" id="KW-0238">DNA-binding</keyword>
<comment type="caution">
    <text evidence="2">The sequence shown here is derived from an EMBL/GenBank/DDBJ whole genome shotgun (WGS) entry which is preliminary data.</text>
</comment>
<sequence>MAKVVADITMSLDGFVTGPDPGPERGLGRGAESLHAWVTSDDGVDGDVLREVAQAPGAVVMGRRLFDVVDGPYGWSDEMGYGGRFATRPRFFVVTHAPPERTRHDLDLDLNFTFVTDGPASAIDQARTAAGDRDVYVMGGADVVRQCVDQALADELLIHLAPLLLGSGTPLLTACHHRRLVQRDVRVSPNATHITYAVRS</sequence>
<dbReference type="EMBL" id="LJGW01000248">
    <property type="protein sequence ID" value="OEV11129.1"/>
    <property type="molecule type" value="Genomic_DNA"/>
</dbReference>
<evidence type="ECO:0000313" key="3">
    <source>
        <dbReference type="Proteomes" id="UP000176005"/>
    </source>
</evidence>
<reference evidence="2 3" key="1">
    <citation type="journal article" date="2016" name="Front. Microbiol.">
        <title>Comparative Genomics Analysis of Streptomyces Species Reveals Their Adaptation to the Marine Environment and Their Diversity at the Genomic Level.</title>
        <authorList>
            <person name="Tian X."/>
            <person name="Zhang Z."/>
            <person name="Yang T."/>
            <person name="Chen M."/>
            <person name="Li J."/>
            <person name="Chen F."/>
            <person name="Yang J."/>
            <person name="Li W."/>
            <person name="Zhang B."/>
            <person name="Zhang Z."/>
            <person name="Wu J."/>
            <person name="Zhang C."/>
            <person name="Long L."/>
            <person name="Xiao J."/>
        </authorList>
    </citation>
    <scope>NUCLEOTIDE SEQUENCE [LARGE SCALE GENOMIC DNA]</scope>
    <source>
        <strain evidence="2 3">SCSIO 10429</strain>
    </source>
</reference>
<organism evidence="2 3">
    <name type="scientific">Streptomyces nanshensis</name>
    <dbReference type="NCBI Taxonomy" id="518642"/>
    <lineage>
        <taxon>Bacteria</taxon>
        <taxon>Bacillati</taxon>
        <taxon>Actinomycetota</taxon>
        <taxon>Actinomycetes</taxon>
        <taxon>Kitasatosporales</taxon>
        <taxon>Streptomycetaceae</taxon>
        <taxon>Streptomyces</taxon>
    </lineage>
</organism>
<dbReference type="AlphaFoldDB" id="A0A1E7L4M1"/>
<dbReference type="InterPro" id="IPR024072">
    <property type="entry name" value="DHFR-like_dom_sf"/>
</dbReference>
<dbReference type="InterPro" id="IPR050765">
    <property type="entry name" value="Riboflavin_Biosynth_HTPR"/>
</dbReference>
<dbReference type="Pfam" id="PF01872">
    <property type="entry name" value="RibD_C"/>
    <property type="match status" value="1"/>
</dbReference>
<dbReference type="SUPFAM" id="SSF53597">
    <property type="entry name" value="Dihydrofolate reductase-like"/>
    <property type="match status" value="1"/>
</dbReference>
<proteinExistence type="predicted"/>
<dbReference type="Gene3D" id="3.40.430.10">
    <property type="entry name" value="Dihydrofolate Reductase, subunit A"/>
    <property type="match status" value="1"/>
</dbReference>
<accession>A0A1E7L4M1</accession>
<dbReference type="PANTHER" id="PTHR38011:SF12">
    <property type="entry name" value="BIFUNCTIONAL DEAMINASE-REDUCTASE DOMAIN PROTEIN"/>
    <property type="match status" value="1"/>
</dbReference>
<evidence type="ECO:0000313" key="2">
    <source>
        <dbReference type="EMBL" id="OEV11129.1"/>
    </source>
</evidence>
<name>A0A1E7L4M1_9ACTN</name>
<dbReference type="InterPro" id="IPR002734">
    <property type="entry name" value="RibDG_C"/>
</dbReference>
<dbReference type="GO" id="GO:0008703">
    <property type="term" value="F:5-amino-6-(5-phosphoribosylamino)uracil reductase activity"/>
    <property type="evidence" value="ECO:0007669"/>
    <property type="project" value="InterPro"/>
</dbReference>
<dbReference type="PANTHER" id="PTHR38011">
    <property type="entry name" value="DIHYDROFOLATE REDUCTASE FAMILY PROTEIN (AFU_ORTHOLOGUE AFUA_8G06820)"/>
    <property type="match status" value="1"/>
</dbReference>
<dbReference type="GO" id="GO:0003677">
    <property type="term" value="F:DNA binding"/>
    <property type="evidence" value="ECO:0007669"/>
    <property type="project" value="UniProtKB-KW"/>
</dbReference>
<keyword evidence="3" id="KW-1185">Reference proteome</keyword>
<dbReference type="Proteomes" id="UP000176005">
    <property type="component" value="Unassembled WGS sequence"/>
</dbReference>